<evidence type="ECO:0000313" key="3">
    <source>
        <dbReference type="EMBL" id="GMM58180.1"/>
    </source>
</evidence>
<evidence type="ECO:0000313" key="4">
    <source>
        <dbReference type="Proteomes" id="UP001377567"/>
    </source>
</evidence>
<evidence type="ECO:0000259" key="2">
    <source>
        <dbReference type="PROSITE" id="PS50812"/>
    </source>
</evidence>
<dbReference type="InterPro" id="IPR035503">
    <property type="entry name" value="IOC4-like_PWWP"/>
</dbReference>
<dbReference type="EMBL" id="BTGD01000020">
    <property type="protein sequence ID" value="GMM58180.1"/>
    <property type="molecule type" value="Genomic_DNA"/>
</dbReference>
<feature type="compositionally biased region" description="Acidic residues" evidence="1">
    <location>
        <begin position="253"/>
        <end position="264"/>
    </location>
</feature>
<name>A0AAV5S2V2_MAUHU</name>
<gene>
    <name evidence="3" type="ORF">DAKH74_047960</name>
</gene>
<reference evidence="3 4" key="1">
    <citation type="journal article" date="2023" name="Elife">
        <title>Identification of key yeast species and microbe-microbe interactions impacting larval growth of Drosophila in the wild.</title>
        <authorList>
            <person name="Mure A."/>
            <person name="Sugiura Y."/>
            <person name="Maeda R."/>
            <person name="Honda K."/>
            <person name="Sakurai N."/>
            <person name="Takahashi Y."/>
            <person name="Watada M."/>
            <person name="Katoh T."/>
            <person name="Gotoh A."/>
            <person name="Gotoh Y."/>
            <person name="Taniguchi I."/>
            <person name="Nakamura K."/>
            <person name="Hayashi T."/>
            <person name="Katayama T."/>
            <person name="Uemura T."/>
            <person name="Hattori Y."/>
        </authorList>
    </citation>
    <scope>NUCLEOTIDE SEQUENCE [LARGE SCALE GENOMIC DNA]</scope>
    <source>
        <strain evidence="3 4">KH-74</strain>
    </source>
</reference>
<accession>A0AAV5S2V2</accession>
<feature type="region of interest" description="Disordered" evidence="1">
    <location>
        <begin position="151"/>
        <end position="264"/>
    </location>
</feature>
<organism evidence="3 4">
    <name type="scientific">Maudiozyma humilis</name>
    <name type="common">Sour dough yeast</name>
    <name type="synonym">Kazachstania humilis</name>
    <dbReference type="NCBI Taxonomy" id="51915"/>
    <lineage>
        <taxon>Eukaryota</taxon>
        <taxon>Fungi</taxon>
        <taxon>Dikarya</taxon>
        <taxon>Ascomycota</taxon>
        <taxon>Saccharomycotina</taxon>
        <taxon>Saccharomycetes</taxon>
        <taxon>Saccharomycetales</taxon>
        <taxon>Saccharomycetaceae</taxon>
        <taxon>Maudiozyma</taxon>
    </lineage>
</organism>
<feature type="compositionally biased region" description="Basic residues" evidence="1">
    <location>
        <begin position="169"/>
        <end position="190"/>
    </location>
</feature>
<dbReference type="Proteomes" id="UP001377567">
    <property type="component" value="Unassembled WGS sequence"/>
</dbReference>
<sequence>MTDLHVYQPTDIVLAKVKGYSAWPSMIIPTEIIPDGVLKTHNGAATSDSESEAEFADSSMYIKYSNILSFRKNSGPRDSYCVKFFSDDSYIWVKYHDLSVLTREECQEWLQSTGRKNKKLIPAYEMALRGLVSRAGIDVWEFVEYGSQGKAKDDEEYVEDDEDEEGRGSRRSRRGTRATRSSSRQRSKRQKVSEAEASTESATAARRTRSRHQPVEDETQKTKSRETRSRETKKPTRKEATTKTKSRRKAPEPEPEPEPEIEVFDYSDDEEDWGVVGLGPQDMSIDNHISPLVKKLAQKKNSDKHDDLKLDLQDRIKSINALMTGVFVSLVDEKESSKKKNDIEIILDELDIAISSKGPHREFITTFVSNNELLFNFRMLFNLKGDELRSWSLWDGFQHVFKQIYGSAFIPDDQQWTTEPKIEIPEESTAEVDEVKAEAN</sequence>
<dbReference type="SMART" id="SM00293">
    <property type="entry name" value="PWWP"/>
    <property type="match status" value="1"/>
</dbReference>
<dbReference type="CDD" id="cd05840">
    <property type="entry name" value="PWWP_ScIOC4-like"/>
    <property type="match status" value="1"/>
</dbReference>
<feature type="compositionally biased region" description="Acidic residues" evidence="1">
    <location>
        <begin position="154"/>
        <end position="165"/>
    </location>
</feature>
<proteinExistence type="predicted"/>
<feature type="domain" description="PWWP" evidence="2">
    <location>
        <begin position="9"/>
        <end position="104"/>
    </location>
</feature>
<dbReference type="SUPFAM" id="SSF63748">
    <property type="entry name" value="Tudor/PWWP/MBT"/>
    <property type="match status" value="1"/>
</dbReference>
<comment type="caution">
    <text evidence="3">The sequence shown here is derived from an EMBL/GenBank/DDBJ whole genome shotgun (WGS) entry which is preliminary data.</text>
</comment>
<feature type="compositionally biased region" description="Low complexity" evidence="1">
    <location>
        <begin position="195"/>
        <end position="205"/>
    </location>
</feature>
<feature type="region of interest" description="Disordered" evidence="1">
    <location>
        <begin position="418"/>
        <end position="440"/>
    </location>
</feature>
<dbReference type="Pfam" id="PF00855">
    <property type="entry name" value="PWWP"/>
    <property type="match status" value="1"/>
</dbReference>
<evidence type="ECO:0000256" key="1">
    <source>
        <dbReference type="SAM" id="MobiDB-lite"/>
    </source>
</evidence>
<dbReference type="AlphaFoldDB" id="A0AAV5S2V2"/>
<protein>
    <submittedName>
        <fullName evidence="3">Ioc4 protein</fullName>
    </submittedName>
</protein>
<dbReference type="InterPro" id="IPR000313">
    <property type="entry name" value="PWWP_dom"/>
</dbReference>
<dbReference type="PROSITE" id="PS50812">
    <property type="entry name" value="PWWP"/>
    <property type="match status" value="1"/>
</dbReference>
<feature type="compositionally biased region" description="Basic and acidic residues" evidence="1">
    <location>
        <begin position="213"/>
        <end position="242"/>
    </location>
</feature>
<keyword evidence="4" id="KW-1185">Reference proteome</keyword>
<dbReference type="Gene3D" id="2.30.30.140">
    <property type="match status" value="1"/>
</dbReference>